<protein>
    <submittedName>
        <fullName evidence="4 5">Acetyltransferase</fullName>
        <ecNumber evidence="4 5">2.3.1.-</ecNumber>
    </submittedName>
</protein>
<dbReference type="Proteomes" id="UP000289465">
    <property type="component" value="Unassembled WGS sequence"/>
</dbReference>
<organism evidence="4 6">
    <name type="scientific">Achromobacter veterisilvae</name>
    <dbReference type="NCBI Taxonomy" id="2069367"/>
    <lineage>
        <taxon>Bacteria</taxon>
        <taxon>Pseudomonadati</taxon>
        <taxon>Pseudomonadota</taxon>
        <taxon>Betaproteobacteria</taxon>
        <taxon>Burkholderiales</taxon>
        <taxon>Alcaligenaceae</taxon>
        <taxon>Achromobacter</taxon>
    </lineage>
</organism>
<dbReference type="InterPro" id="IPR050832">
    <property type="entry name" value="Bact_Acetyltransf"/>
</dbReference>
<name>A0A446CS82_9BURK</name>
<evidence type="ECO:0000256" key="2">
    <source>
        <dbReference type="ARBA" id="ARBA00023315"/>
    </source>
</evidence>
<evidence type="ECO:0000313" key="6">
    <source>
        <dbReference type="Proteomes" id="UP000289465"/>
    </source>
</evidence>
<evidence type="ECO:0000259" key="3">
    <source>
        <dbReference type="PROSITE" id="PS51186"/>
    </source>
</evidence>
<accession>A0A446CS82</accession>
<evidence type="ECO:0000256" key="1">
    <source>
        <dbReference type="ARBA" id="ARBA00022679"/>
    </source>
</evidence>
<dbReference type="PROSITE" id="PS51186">
    <property type="entry name" value="GNAT"/>
    <property type="match status" value="1"/>
</dbReference>
<dbReference type="InterPro" id="IPR000182">
    <property type="entry name" value="GNAT_dom"/>
</dbReference>
<dbReference type="AlphaFoldDB" id="A0A446CS82"/>
<dbReference type="Gene3D" id="3.40.630.30">
    <property type="match status" value="1"/>
</dbReference>
<keyword evidence="7" id="KW-1185">Reference proteome</keyword>
<dbReference type="EC" id="2.3.1.-" evidence="4 5"/>
<dbReference type="EMBL" id="CP148753">
    <property type="protein sequence ID" value="WXR73596.1"/>
    <property type="molecule type" value="Genomic_DNA"/>
</dbReference>
<dbReference type="OrthoDB" id="3389160at2"/>
<evidence type="ECO:0000313" key="4">
    <source>
        <dbReference type="EMBL" id="SSW70726.1"/>
    </source>
</evidence>
<keyword evidence="2 4" id="KW-0012">Acyltransferase</keyword>
<feature type="domain" description="N-acetyltransferase" evidence="3">
    <location>
        <begin position="6"/>
        <end position="179"/>
    </location>
</feature>
<dbReference type="PANTHER" id="PTHR43877">
    <property type="entry name" value="AMINOALKYLPHOSPHONATE N-ACETYLTRANSFERASE-RELATED-RELATED"/>
    <property type="match status" value="1"/>
</dbReference>
<dbReference type="InterPro" id="IPR016181">
    <property type="entry name" value="Acyl_CoA_acyltransferase"/>
</dbReference>
<dbReference type="Pfam" id="PF13508">
    <property type="entry name" value="Acetyltransf_7"/>
    <property type="match status" value="1"/>
</dbReference>
<dbReference type="RefSeq" id="WP_129243132.1">
    <property type="nucleotide sequence ID" value="NZ_CP148753.1"/>
</dbReference>
<dbReference type="SUPFAM" id="SSF55729">
    <property type="entry name" value="Acyl-CoA N-acyltransferases (Nat)"/>
    <property type="match status" value="1"/>
</dbReference>
<reference evidence="5 7" key="2">
    <citation type="submission" date="2024-03" db="EMBL/GenBank/DDBJ databases">
        <title>Reference genomes for the five species model microbial community.</title>
        <authorList>
            <person name="Padfield D."/>
        </authorList>
    </citation>
    <scope>NUCLEOTIDE SEQUENCE [LARGE SCALE GENOMIC DNA]</scope>
    <source>
        <strain evidence="5 7">AB1</strain>
    </source>
</reference>
<reference evidence="4 6" key="1">
    <citation type="submission" date="2018-07" db="EMBL/GenBank/DDBJ databases">
        <authorList>
            <person name="Peeters C."/>
        </authorList>
    </citation>
    <scope>NUCLEOTIDE SEQUENCE [LARGE SCALE GENOMIC DNA]</scope>
    <source>
        <strain evidence="4 6">LMG 30378</strain>
    </source>
</reference>
<dbReference type="Proteomes" id="UP001456224">
    <property type="component" value="Chromosome"/>
</dbReference>
<proteinExistence type="predicted"/>
<dbReference type="CDD" id="cd04301">
    <property type="entry name" value="NAT_SF"/>
    <property type="match status" value="1"/>
</dbReference>
<sequence>MSQTPYEVTLLSADDADALLAELAGLLHACVQGGASVSFVLPYTPEDAQAYWRAKVLPGVAGGALALWVARQDGRVAGSVQLDCDTPPNQPHRAEVRKLLVHPDFRRRGIARALLAEAEAMAGRRGRSLITLDTRTGDSAEPLYASMGYRTVGTIPGFSRDPRDAGKLDATTIMYKQLVRPGA</sequence>
<evidence type="ECO:0000313" key="7">
    <source>
        <dbReference type="Proteomes" id="UP001456224"/>
    </source>
</evidence>
<gene>
    <name evidence="4" type="primary">ttr</name>
    <name evidence="4" type="ORF">AVE30378_04249</name>
    <name evidence="5" type="ORF">WHX56_28935</name>
</gene>
<dbReference type="GO" id="GO:0016747">
    <property type="term" value="F:acyltransferase activity, transferring groups other than amino-acyl groups"/>
    <property type="evidence" value="ECO:0007669"/>
    <property type="project" value="InterPro"/>
</dbReference>
<keyword evidence="1 4" id="KW-0808">Transferase</keyword>
<dbReference type="EMBL" id="UFQC01000025">
    <property type="protein sequence ID" value="SSW70726.1"/>
    <property type="molecule type" value="Genomic_DNA"/>
</dbReference>
<evidence type="ECO:0000313" key="5">
    <source>
        <dbReference type="EMBL" id="WXR73596.1"/>
    </source>
</evidence>